<keyword evidence="9 12" id="KW-0063">Aspartyl esterase</keyword>
<comment type="similarity">
    <text evidence="4">In the C-terminal section; belongs to the pectinesterase family.</text>
</comment>
<comment type="pathway">
    <text evidence="2 12">Glycan metabolism; pectin degradation; 2-dehydro-3-deoxy-D-gluconate from pectin: step 1/5.</text>
</comment>
<dbReference type="InterPro" id="IPR011050">
    <property type="entry name" value="Pectin_lyase_fold/virulence"/>
</dbReference>
<dbReference type="GO" id="GO:0042545">
    <property type="term" value="P:cell wall modification"/>
    <property type="evidence" value="ECO:0007669"/>
    <property type="project" value="UniProtKB-UniRule"/>
</dbReference>
<accession>A0A803LET9</accession>
<name>A0A803LET9_CHEQI</name>
<dbReference type="EnsemblPlants" id="AUR62011695-RA">
    <property type="protein sequence ID" value="AUR62011695-RA:cds"/>
    <property type="gene ID" value="AUR62011695"/>
</dbReference>
<comment type="similarity">
    <text evidence="3">In the N-terminal section; belongs to the PMEI family.</text>
</comment>
<dbReference type="OMA" id="AVFQNCW"/>
<dbReference type="InterPro" id="IPR006501">
    <property type="entry name" value="Pectinesterase_inhib_dom"/>
</dbReference>
<dbReference type="Proteomes" id="UP000596660">
    <property type="component" value="Unplaced"/>
</dbReference>
<gene>
    <name evidence="16" type="primary">LOC110734182</name>
</gene>
<evidence type="ECO:0000256" key="9">
    <source>
        <dbReference type="ARBA" id="ARBA00023085"/>
    </source>
</evidence>
<comment type="subcellular location">
    <subcellularLocation>
        <location evidence="1">Secreted</location>
        <location evidence="1">Cell wall</location>
    </subcellularLocation>
</comment>
<evidence type="ECO:0000259" key="15">
    <source>
        <dbReference type="SMART" id="SM00856"/>
    </source>
</evidence>
<keyword evidence="14" id="KW-1133">Transmembrane helix</keyword>
<keyword evidence="8 12" id="KW-0378">Hydrolase</keyword>
<dbReference type="InterPro" id="IPR000070">
    <property type="entry name" value="Pectinesterase_cat"/>
</dbReference>
<dbReference type="PROSITE" id="PS00503">
    <property type="entry name" value="PECTINESTERASE_2"/>
    <property type="match status" value="1"/>
</dbReference>
<feature type="compositionally biased region" description="Basic residues" evidence="13">
    <location>
        <begin position="273"/>
        <end position="298"/>
    </location>
</feature>
<evidence type="ECO:0000256" key="8">
    <source>
        <dbReference type="ARBA" id="ARBA00022801"/>
    </source>
</evidence>
<dbReference type="EC" id="3.1.1.11" evidence="5 12"/>
<evidence type="ECO:0000256" key="6">
    <source>
        <dbReference type="ARBA" id="ARBA00022512"/>
    </source>
</evidence>
<keyword evidence="10" id="KW-0961">Cell wall biogenesis/degradation</keyword>
<dbReference type="Gene3D" id="1.20.140.40">
    <property type="entry name" value="Invertase/pectin methylesterase inhibitor family protein"/>
    <property type="match status" value="1"/>
</dbReference>
<dbReference type="SUPFAM" id="SSF51126">
    <property type="entry name" value="Pectin lyase-like"/>
    <property type="match status" value="1"/>
</dbReference>
<evidence type="ECO:0000256" key="7">
    <source>
        <dbReference type="ARBA" id="ARBA00022525"/>
    </source>
</evidence>
<dbReference type="GO" id="GO:0030599">
    <property type="term" value="F:pectinesterase activity"/>
    <property type="evidence" value="ECO:0007669"/>
    <property type="project" value="UniProtKB-UniRule"/>
</dbReference>
<dbReference type="Pfam" id="PF01095">
    <property type="entry name" value="Pectinesterase"/>
    <property type="match status" value="1"/>
</dbReference>
<keyword evidence="14" id="KW-0812">Transmembrane</keyword>
<feature type="domain" description="Pectinesterase inhibitor" evidence="15">
    <location>
        <begin position="46"/>
        <end position="204"/>
    </location>
</feature>
<dbReference type="UniPathway" id="UPA00545">
    <property type="reaction ID" value="UER00823"/>
</dbReference>
<dbReference type="PANTHER" id="PTHR31707">
    <property type="entry name" value="PECTINESTERASE"/>
    <property type="match status" value="1"/>
</dbReference>
<dbReference type="SUPFAM" id="SSF101148">
    <property type="entry name" value="Plant invertase/pectin methylesterase inhibitor"/>
    <property type="match status" value="1"/>
</dbReference>
<protein>
    <recommendedName>
        <fullName evidence="5 12">Pectinesterase</fullName>
        <ecNumber evidence="5 12">3.1.1.11</ecNumber>
    </recommendedName>
</protein>
<feature type="transmembrane region" description="Helical" evidence="14">
    <location>
        <begin position="6"/>
        <end position="26"/>
    </location>
</feature>
<evidence type="ECO:0000256" key="13">
    <source>
        <dbReference type="SAM" id="MobiDB-lite"/>
    </source>
</evidence>
<dbReference type="Gramene" id="AUR62011695-RA">
    <property type="protein sequence ID" value="AUR62011695-RA:cds"/>
    <property type="gene ID" value="AUR62011695"/>
</dbReference>
<dbReference type="GO" id="GO:0004857">
    <property type="term" value="F:enzyme inhibitor activity"/>
    <property type="evidence" value="ECO:0007669"/>
    <property type="project" value="InterPro"/>
</dbReference>
<feature type="region of interest" description="Disordered" evidence="13">
    <location>
        <begin position="271"/>
        <end position="309"/>
    </location>
</feature>
<dbReference type="InterPro" id="IPR035513">
    <property type="entry name" value="Invertase/methylesterase_inhib"/>
</dbReference>
<evidence type="ECO:0000256" key="1">
    <source>
        <dbReference type="ARBA" id="ARBA00004191"/>
    </source>
</evidence>
<dbReference type="SMART" id="SM00856">
    <property type="entry name" value="PMEI"/>
    <property type="match status" value="1"/>
</dbReference>
<evidence type="ECO:0000256" key="5">
    <source>
        <dbReference type="ARBA" id="ARBA00013229"/>
    </source>
</evidence>
<dbReference type="OrthoDB" id="2019149at2759"/>
<dbReference type="GO" id="GO:0045490">
    <property type="term" value="P:pectin catabolic process"/>
    <property type="evidence" value="ECO:0007669"/>
    <property type="project" value="UniProtKB-UniRule"/>
</dbReference>
<dbReference type="NCBIfam" id="TIGR01614">
    <property type="entry name" value="PME_inhib"/>
    <property type="match status" value="1"/>
</dbReference>
<evidence type="ECO:0000256" key="3">
    <source>
        <dbReference type="ARBA" id="ARBA00006027"/>
    </source>
</evidence>
<evidence type="ECO:0000256" key="11">
    <source>
        <dbReference type="PROSITE-ProRule" id="PRU10040"/>
    </source>
</evidence>
<evidence type="ECO:0000256" key="12">
    <source>
        <dbReference type="RuleBase" id="RU000589"/>
    </source>
</evidence>
<organism evidence="16 17">
    <name type="scientific">Chenopodium quinoa</name>
    <name type="common">Quinoa</name>
    <dbReference type="NCBI Taxonomy" id="63459"/>
    <lineage>
        <taxon>Eukaryota</taxon>
        <taxon>Viridiplantae</taxon>
        <taxon>Streptophyta</taxon>
        <taxon>Embryophyta</taxon>
        <taxon>Tracheophyta</taxon>
        <taxon>Spermatophyta</taxon>
        <taxon>Magnoliopsida</taxon>
        <taxon>eudicotyledons</taxon>
        <taxon>Gunneridae</taxon>
        <taxon>Pentapetalae</taxon>
        <taxon>Caryophyllales</taxon>
        <taxon>Chenopodiaceae</taxon>
        <taxon>Chenopodioideae</taxon>
        <taxon>Atripliceae</taxon>
        <taxon>Chenopodium</taxon>
    </lineage>
</organism>
<reference evidence="16" key="2">
    <citation type="submission" date="2021-03" db="UniProtKB">
        <authorList>
            <consortium name="EnsemblPlants"/>
        </authorList>
    </citation>
    <scope>IDENTIFICATION</scope>
</reference>
<evidence type="ECO:0000256" key="4">
    <source>
        <dbReference type="ARBA" id="ARBA00007786"/>
    </source>
</evidence>
<dbReference type="CDD" id="cd15798">
    <property type="entry name" value="PMEI-like_3"/>
    <property type="match status" value="1"/>
</dbReference>
<dbReference type="InterPro" id="IPR033131">
    <property type="entry name" value="Pectinesterase_Asp_AS"/>
</dbReference>
<evidence type="ECO:0000256" key="10">
    <source>
        <dbReference type="ARBA" id="ARBA00023316"/>
    </source>
</evidence>
<evidence type="ECO:0000313" key="16">
    <source>
        <dbReference type="EnsemblPlants" id="AUR62011695-RA:cds"/>
    </source>
</evidence>
<sequence>MGSKVVVSLISIILVVGVVIGVVVVVHRPGGKGGKDNGKDDENLSSSMKTVNALCEPSTFKDSCIKSLGSVAQNESATPQDYVKAGIKMALEEISKANNLTDTLVPKANATKNVERANMAIESCKDLFNLAVDRLDDAIKQVQDPKMYKEKDIVWNVRLWLTDVATFATSCVDEFDEAEAPELQNTMQDAVLNATELTVSMLDIITTFNAALGDLALSLNGSKLVELSTIANATSNIGNPVTSTRRLLGIAIDREGYPTWLSADERRLLGGKGGKKKMHKTKGVGKGKKKGKKGKGKKGLAAGGAAAGTAGGVAAGTTAAAAIVPGMKPNVVVAQDGSGQFKTITDALRAHPGKNVQGRYVIYVKAGIYREDVIVGREHPNVYMYGDGPTRTVVTGDKSFSKGVQTSKTAPFNVEGLGFFAKDMGFQNTAGPKGHQAVALRVNALQAVFQNCWFDGFQDTLYVQGGSQFFRDCQIAGTVDFIFGNGATLIQNSKILAKKCDLNQMNLVTAQGGIAANEPTGIVIQGCEILPDRELFPLRFQLKTYLGRPWKTYAKTLFIESLMGDLIQPAGYEPWAGNANINTAFYGEYANRGPGSNTAMRVKWKNVRVLNKAEAQRYSAGVFLGGAPWVKAVAVPLNLVVA</sequence>
<keyword evidence="14" id="KW-0472">Membrane</keyword>
<keyword evidence="17" id="KW-1185">Reference proteome</keyword>
<keyword evidence="7" id="KW-0964">Secreted</keyword>
<dbReference type="KEGG" id="cqi:110734182"/>
<dbReference type="AlphaFoldDB" id="A0A803LET9"/>
<dbReference type="InterPro" id="IPR012334">
    <property type="entry name" value="Pectin_lyas_fold"/>
</dbReference>
<comment type="catalytic activity">
    <reaction evidence="12">
        <text>[(1-&gt;4)-alpha-D-galacturonosyl methyl ester](n) + n H2O = [(1-&gt;4)-alpha-D-galacturonosyl](n) + n methanol + n H(+)</text>
        <dbReference type="Rhea" id="RHEA:22380"/>
        <dbReference type="Rhea" id="RHEA-COMP:14570"/>
        <dbReference type="Rhea" id="RHEA-COMP:14573"/>
        <dbReference type="ChEBI" id="CHEBI:15377"/>
        <dbReference type="ChEBI" id="CHEBI:15378"/>
        <dbReference type="ChEBI" id="CHEBI:17790"/>
        <dbReference type="ChEBI" id="CHEBI:140522"/>
        <dbReference type="ChEBI" id="CHEBI:140523"/>
        <dbReference type="EC" id="3.1.1.11"/>
    </reaction>
</comment>
<proteinExistence type="inferred from homology"/>
<reference evidence="16" key="1">
    <citation type="journal article" date="2017" name="Nature">
        <title>The genome of Chenopodium quinoa.</title>
        <authorList>
            <person name="Jarvis D.E."/>
            <person name="Ho Y.S."/>
            <person name="Lightfoot D.J."/>
            <person name="Schmoeckel S.M."/>
            <person name="Li B."/>
            <person name="Borm T.J.A."/>
            <person name="Ohyanagi H."/>
            <person name="Mineta K."/>
            <person name="Michell C.T."/>
            <person name="Saber N."/>
            <person name="Kharbatia N.M."/>
            <person name="Rupper R.R."/>
            <person name="Sharp A.R."/>
            <person name="Dally N."/>
            <person name="Boughton B.A."/>
            <person name="Woo Y.H."/>
            <person name="Gao G."/>
            <person name="Schijlen E.G.W.M."/>
            <person name="Guo X."/>
            <person name="Momin A.A."/>
            <person name="Negrao S."/>
            <person name="Al-Babili S."/>
            <person name="Gehring C."/>
            <person name="Roessner U."/>
            <person name="Jung C."/>
            <person name="Murphy K."/>
            <person name="Arold S.T."/>
            <person name="Gojobori T."/>
            <person name="van der Linden C.G."/>
            <person name="van Loo E.N."/>
            <person name="Jellen E.N."/>
            <person name="Maughan P.J."/>
            <person name="Tester M."/>
        </authorList>
    </citation>
    <scope>NUCLEOTIDE SEQUENCE [LARGE SCALE GENOMIC DNA]</scope>
    <source>
        <strain evidence="16">cv. PI 614886</strain>
    </source>
</reference>
<evidence type="ECO:0000256" key="2">
    <source>
        <dbReference type="ARBA" id="ARBA00005184"/>
    </source>
</evidence>
<evidence type="ECO:0000313" key="17">
    <source>
        <dbReference type="Proteomes" id="UP000596660"/>
    </source>
</evidence>
<keyword evidence="6" id="KW-0134">Cell wall</keyword>
<dbReference type="Gene3D" id="2.160.20.10">
    <property type="entry name" value="Single-stranded right-handed beta-helix, Pectin lyase-like"/>
    <property type="match status" value="1"/>
</dbReference>
<dbReference type="GeneID" id="110734182"/>
<dbReference type="FunFam" id="2.160.20.10:FF:000029">
    <property type="entry name" value="Pectinesterase 4"/>
    <property type="match status" value="1"/>
</dbReference>
<feature type="active site" evidence="11">
    <location>
        <position position="480"/>
    </location>
</feature>
<dbReference type="Pfam" id="PF04043">
    <property type="entry name" value="PMEI"/>
    <property type="match status" value="1"/>
</dbReference>
<evidence type="ECO:0000256" key="14">
    <source>
        <dbReference type="SAM" id="Phobius"/>
    </source>
</evidence>
<dbReference type="RefSeq" id="XP_021769920.1">
    <property type="nucleotide sequence ID" value="XM_021914228.1"/>
</dbReference>